<dbReference type="Proteomes" id="UP000199017">
    <property type="component" value="Unassembled WGS sequence"/>
</dbReference>
<reference evidence="1 2" key="1">
    <citation type="submission" date="2016-10" db="EMBL/GenBank/DDBJ databases">
        <authorList>
            <person name="de Groot N.N."/>
        </authorList>
    </citation>
    <scope>NUCLEOTIDE SEQUENCE [LARGE SCALE GENOMIC DNA]</scope>
    <source>
        <strain evidence="2">P4B,CCM 7963,CECT 7998,DSM 25260,IBRC-M 10614,KCTC 13821</strain>
    </source>
</reference>
<protein>
    <submittedName>
        <fullName evidence="1">Uncharacterized protein</fullName>
    </submittedName>
</protein>
<evidence type="ECO:0000313" key="2">
    <source>
        <dbReference type="Proteomes" id="UP000199017"/>
    </source>
</evidence>
<keyword evidence="2" id="KW-1185">Reference proteome</keyword>
<gene>
    <name evidence="1" type="ORF">SAMN05216352_101535</name>
</gene>
<dbReference type="AlphaFoldDB" id="A0A1G8D3J6"/>
<sequence length="31" mass="3559">MEITNQAKDFIQEVMNEHDMSTIRVVFSGMG</sequence>
<name>A0A1G8D3J6_9BACI</name>
<dbReference type="EMBL" id="FNDU01000001">
    <property type="protein sequence ID" value="SDH52103.1"/>
    <property type="molecule type" value="Genomic_DNA"/>
</dbReference>
<evidence type="ECO:0000313" key="1">
    <source>
        <dbReference type="EMBL" id="SDH52103.1"/>
    </source>
</evidence>
<dbReference type="STRING" id="930129.SAMN05216352_101535"/>
<organism evidence="1 2">
    <name type="scientific">Alteribacillus bidgolensis</name>
    <dbReference type="NCBI Taxonomy" id="930129"/>
    <lineage>
        <taxon>Bacteria</taxon>
        <taxon>Bacillati</taxon>
        <taxon>Bacillota</taxon>
        <taxon>Bacilli</taxon>
        <taxon>Bacillales</taxon>
        <taxon>Bacillaceae</taxon>
        <taxon>Alteribacillus</taxon>
    </lineage>
</organism>
<proteinExistence type="predicted"/>
<accession>A0A1G8D3J6</accession>